<dbReference type="AlphaFoldDB" id="A0AAD4H3F8"/>
<dbReference type="Proteomes" id="UP001194580">
    <property type="component" value="Unassembled WGS sequence"/>
</dbReference>
<protein>
    <submittedName>
        <fullName evidence="1">Uncharacterized protein</fullName>
    </submittedName>
</protein>
<evidence type="ECO:0000313" key="2">
    <source>
        <dbReference type="Proteomes" id="UP001194580"/>
    </source>
</evidence>
<organism evidence="1 2">
    <name type="scientific">Linnemannia exigua</name>
    <dbReference type="NCBI Taxonomy" id="604196"/>
    <lineage>
        <taxon>Eukaryota</taxon>
        <taxon>Fungi</taxon>
        <taxon>Fungi incertae sedis</taxon>
        <taxon>Mucoromycota</taxon>
        <taxon>Mortierellomycotina</taxon>
        <taxon>Mortierellomycetes</taxon>
        <taxon>Mortierellales</taxon>
        <taxon>Mortierellaceae</taxon>
        <taxon>Linnemannia</taxon>
    </lineage>
</organism>
<reference evidence="1" key="1">
    <citation type="journal article" date="2020" name="Fungal Divers.">
        <title>Resolving the Mortierellaceae phylogeny through synthesis of multi-gene phylogenetics and phylogenomics.</title>
        <authorList>
            <person name="Vandepol N."/>
            <person name="Liber J."/>
            <person name="Desiro A."/>
            <person name="Na H."/>
            <person name="Kennedy M."/>
            <person name="Barry K."/>
            <person name="Grigoriev I.V."/>
            <person name="Miller A.N."/>
            <person name="O'Donnell K."/>
            <person name="Stajich J.E."/>
            <person name="Bonito G."/>
        </authorList>
    </citation>
    <scope>NUCLEOTIDE SEQUENCE</scope>
    <source>
        <strain evidence="1">NRRL 28262</strain>
    </source>
</reference>
<accession>A0AAD4H3F8</accession>
<gene>
    <name evidence="1" type="ORF">BGZ95_000452</name>
</gene>
<proteinExistence type="predicted"/>
<evidence type="ECO:0000313" key="1">
    <source>
        <dbReference type="EMBL" id="KAG0271702.1"/>
    </source>
</evidence>
<keyword evidence="2" id="KW-1185">Reference proteome</keyword>
<dbReference type="EMBL" id="JAAAIL010001082">
    <property type="protein sequence ID" value="KAG0271702.1"/>
    <property type="molecule type" value="Genomic_DNA"/>
</dbReference>
<sequence>MALVNQVHTDYSNQGYAGCTVQTINGEDALTHITKWADTNMDFSKDAGFD</sequence>
<name>A0AAD4H3F8_9FUNG</name>
<comment type="caution">
    <text evidence="1">The sequence shown here is derived from an EMBL/GenBank/DDBJ whole genome shotgun (WGS) entry which is preliminary data.</text>
</comment>